<accession>A0A1Y4QQP5</accession>
<dbReference type="Gene3D" id="3.30.1380.10">
    <property type="match status" value="1"/>
</dbReference>
<gene>
    <name evidence="3" type="ORF">B5E91_01420</name>
</gene>
<dbReference type="Pfam" id="PF02557">
    <property type="entry name" value="VanY"/>
    <property type="match status" value="1"/>
</dbReference>
<name>A0A1Y4QQP5_9FIRM</name>
<dbReference type="InterPro" id="IPR052179">
    <property type="entry name" value="DD-CPase-like"/>
</dbReference>
<keyword evidence="1" id="KW-0812">Transmembrane</keyword>
<keyword evidence="1" id="KW-0472">Membrane</keyword>
<dbReference type="PANTHER" id="PTHR34385:SF1">
    <property type="entry name" value="PEPTIDOGLYCAN L-ALANYL-D-GLUTAMATE ENDOPEPTIDASE CWLK"/>
    <property type="match status" value="1"/>
</dbReference>
<evidence type="ECO:0000256" key="1">
    <source>
        <dbReference type="SAM" id="Phobius"/>
    </source>
</evidence>
<dbReference type="GO" id="GO:0008233">
    <property type="term" value="F:peptidase activity"/>
    <property type="evidence" value="ECO:0007669"/>
    <property type="project" value="InterPro"/>
</dbReference>
<dbReference type="Proteomes" id="UP000196258">
    <property type="component" value="Unassembled WGS sequence"/>
</dbReference>
<dbReference type="InterPro" id="IPR058193">
    <property type="entry name" value="VanY/YodJ_core_dom"/>
</dbReference>
<dbReference type="CDD" id="cd14852">
    <property type="entry name" value="LD-carboxypeptidase"/>
    <property type="match status" value="1"/>
</dbReference>
<dbReference type="InterPro" id="IPR009045">
    <property type="entry name" value="Zn_M74/Hedgehog-like"/>
</dbReference>
<evidence type="ECO:0000259" key="2">
    <source>
        <dbReference type="Pfam" id="PF02557"/>
    </source>
</evidence>
<dbReference type="AlphaFoldDB" id="A0A1Y4QQP5"/>
<dbReference type="PANTHER" id="PTHR34385">
    <property type="entry name" value="D-ALANYL-D-ALANINE CARBOXYPEPTIDASE"/>
    <property type="match status" value="1"/>
</dbReference>
<protein>
    <recommendedName>
        <fullName evidence="2">D-alanyl-D-alanine carboxypeptidase-like core domain-containing protein</fullName>
    </recommendedName>
</protein>
<organism evidence="3 4">
    <name type="scientific">Thomasclavelia spiroformis</name>
    <dbReference type="NCBI Taxonomy" id="29348"/>
    <lineage>
        <taxon>Bacteria</taxon>
        <taxon>Bacillati</taxon>
        <taxon>Bacillota</taxon>
        <taxon>Erysipelotrichia</taxon>
        <taxon>Erysipelotrichales</taxon>
        <taxon>Coprobacillaceae</taxon>
        <taxon>Thomasclavelia</taxon>
    </lineage>
</organism>
<sequence length="320" mass="37330">MYVNKKVKIYVILLIYDIKVEVIKLKRKRKINKKNVTILIIVNTIIISSMIILISNLFSSPSPPSKQKKIKTKDSLTSINYYIPSYKKRYNNYKANHPELSNKDIVTRVNMNLDHNFYAHTIIQAKPNDLNTLVNKYYKLDESFAPTDLVYINDAYTSHDDPAYQYRKHQASKRLYNDFVALRNKCRENGINLYVVSGYRSTASQRKSYQHMADTYSIAEADKTCSRPGHSEHTLGLACDIALDNYSFENITNHPKYPWFASILADYGFIIRYPEGKESLTGYSYEPWHIRYLGVNLAKKVIDSKLTYDEYYARNFILDN</sequence>
<evidence type="ECO:0000313" key="4">
    <source>
        <dbReference type="Proteomes" id="UP000196258"/>
    </source>
</evidence>
<keyword evidence="1" id="KW-1133">Transmembrane helix</keyword>
<feature type="domain" description="D-alanyl-D-alanine carboxypeptidase-like core" evidence="2">
    <location>
        <begin position="169"/>
        <end position="294"/>
    </location>
</feature>
<proteinExistence type="predicted"/>
<dbReference type="InterPro" id="IPR003709">
    <property type="entry name" value="VanY-like_core_dom"/>
</dbReference>
<reference evidence="4" key="1">
    <citation type="submission" date="2017-04" db="EMBL/GenBank/DDBJ databases">
        <title>Function of individual gut microbiota members based on whole genome sequencing of pure cultures obtained from chicken caecum.</title>
        <authorList>
            <person name="Medvecky M."/>
            <person name="Cejkova D."/>
            <person name="Polansky O."/>
            <person name="Karasova D."/>
            <person name="Kubasova T."/>
            <person name="Cizek A."/>
            <person name="Rychlik I."/>
        </authorList>
    </citation>
    <scope>NUCLEOTIDE SEQUENCE [LARGE SCALE GENOMIC DNA]</scope>
    <source>
        <strain evidence="4">An149</strain>
    </source>
</reference>
<feature type="transmembrane region" description="Helical" evidence="1">
    <location>
        <begin position="36"/>
        <end position="58"/>
    </location>
</feature>
<dbReference type="SUPFAM" id="SSF55166">
    <property type="entry name" value="Hedgehog/DD-peptidase"/>
    <property type="match status" value="1"/>
</dbReference>
<comment type="caution">
    <text evidence="3">The sequence shown here is derived from an EMBL/GenBank/DDBJ whole genome shotgun (WGS) entry which is preliminary data.</text>
</comment>
<dbReference type="EMBL" id="NFLB01000001">
    <property type="protein sequence ID" value="OUQ06613.1"/>
    <property type="molecule type" value="Genomic_DNA"/>
</dbReference>
<evidence type="ECO:0000313" key="3">
    <source>
        <dbReference type="EMBL" id="OUQ06613.1"/>
    </source>
</evidence>
<dbReference type="GO" id="GO:0006508">
    <property type="term" value="P:proteolysis"/>
    <property type="evidence" value="ECO:0007669"/>
    <property type="project" value="InterPro"/>
</dbReference>